<dbReference type="GO" id="GO:0042393">
    <property type="term" value="F:histone binding"/>
    <property type="evidence" value="ECO:0007669"/>
    <property type="project" value="TreeGrafter"/>
</dbReference>
<dbReference type="GO" id="GO:0045944">
    <property type="term" value="P:positive regulation of transcription by RNA polymerase II"/>
    <property type="evidence" value="ECO:0007669"/>
    <property type="project" value="TreeGrafter"/>
</dbReference>
<feature type="region of interest" description="Disordered" evidence="1">
    <location>
        <begin position="686"/>
        <end position="721"/>
    </location>
</feature>
<dbReference type="SUPFAM" id="SSF52113">
    <property type="entry name" value="BRCT domain"/>
    <property type="match status" value="2"/>
</dbReference>
<keyword evidence="4" id="KW-1185">Reference proteome</keyword>
<proteinExistence type="predicted"/>
<dbReference type="InterPro" id="IPR047252">
    <property type="entry name" value="TP53BP1-like"/>
</dbReference>
<dbReference type="AlphaFoldDB" id="A0A8T0N9N0"/>
<dbReference type="EMBL" id="CM029053">
    <property type="protein sequence ID" value="KAG2544981.1"/>
    <property type="molecule type" value="Genomic_DNA"/>
</dbReference>
<gene>
    <name evidence="3" type="ORF">PVAP13_9KG399108</name>
</gene>
<accession>A0A8T0N9N0</accession>
<comment type="caution">
    <text evidence="3">The sequence shown here is derived from an EMBL/GenBank/DDBJ whole genome shotgun (WGS) entry which is preliminary data.</text>
</comment>
<feature type="region of interest" description="Disordered" evidence="1">
    <location>
        <begin position="329"/>
        <end position="359"/>
    </location>
</feature>
<protein>
    <recommendedName>
        <fullName evidence="2">BRCT domain-containing protein</fullName>
    </recommendedName>
</protein>
<dbReference type="InterPro" id="IPR036420">
    <property type="entry name" value="BRCT_dom_sf"/>
</dbReference>
<dbReference type="EMBL" id="CM029053">
    <property type="protein sequence ID" value="KAG2544982.1"/>
    <property type="molecule type" value="Genomic_DNA"/>
</dbReference>
<dbReference type="PROSITE" id="PS50172">
    <property type="entry name" value="BRCT"/>
    <property type="match status" value="2"/>
</dbReference>
<feature type="domain" description="BRCT" evidence="2">
    <location>
        <begin position="846"/>
        <end position="942"/>
    </location>
</feature>
<sequence length="968" mass="106580">MSTCGYHSPRFSEDIAWLPQWLQPHRPLTVGEHRTHSTGVSSPSCQNCVFIGDTSQERQNATVNAAGCSGFVLRLSGDEEMAGSTPISSNALPFSLRLSSESAAEPSPAEDDANTQMQNSGTLKGPSEDLFADGQKQEVNAVSQNLFEGKDPQAGSPTEVFKVTSKAIRKPLDANRHKRHDVSGGKVDIRKLRNADVNDAIELSIAASEAMVIAEMILDDSSSDKLAAAAIEAALHVKEARKQFYFEEAEHACGSLGNDLDETDWLAELDDAEMVGVFQDIGLSLVHMVCSSPDQNTGVLKQQNSHPNYSPCDADAHILASCSSEKQNKRCNSQNADSDDHVSDSFPTNQSADVLPNEPIPCSDSVKQAVLGKTFSCSRNKKTGLLAPTENNAAMQGALGALVTYQNIHKDVGRVSALMNVGTKKRVKGLFEEETSFISESISIDECCPTSRASSVEIAASSRASFYCRTEGFHEENHGAETEEVCCQIVCSSLSHVDPLCSIVPCSISCNEGPSDQAPVCKKSEGNESPTCLAPERELGKGEEKGFMHPRMQDLDGEAGPSCTPLVKSLEPDVPFRRRMYSSLRPFSTISPKSNILGSTSNFDAHLTVYRQERFTPVTLNKNIQFIENNVETESLQYFSTLKKRPYYPQDDNEDQIREQQVCRSAVNLNAGKQCLKRKRVQFSEAKLSSRRTKSNRRVPAKSRFSRSDSRREETPETREGIDNKEATFQGVEFMLTGFPNQKEKEIESLIRKCGGYVLSKVPSFSLDKRMNMDECWKPPIVLSPKKVSTAKFLYGCAIDAWMLNPNWFFDSLQAGVMLPPGKYLIRQRTARKHSSVFGHSLLPKCSTLIFDGVRFLIHGKISFCSKFSNIIKHGGGQIFVSLQGLVQSLKGENTSHGIILVASEASASRHLSHCGLEHDIKTAPASWIIGSLFSGKLIPLKKDRCASFRRIKMPSFHQHVYDMSQEL</sequence>
<feature type="region of interest" description="Disordered" evidence="1">
    <location>
        <begin position="98"/>
        <end position="130"/>
    </location>
</feature>
<feature type="compositionally biased region" description="Basic and acidic residues" evidence="1">
    <location>
        <begin position="706"/>
        <end position="721"/>
    </location>
</feature>
<evidence type="ECO:0000313" key="3">
    <source>
        <dbReference type="EMBL" id="KAG2544982.1"/>
    </source>
</evidence>
<dbReference type="PANTHER" id="PTHR15321">
    <property type="entry name" value="TUMOR SUPPRESSOR P53-BINDING PROTEIN 1"/>
    <property type="match status" value="1"/>
</dbReference>
<dbReference type="GO" id="GO:0000077">
    <property type="term" value="P:DNA damage checkpoint signaling"/>
    <property type="evidence" value="ECO:0007669"/>
    <property type="project" value="TreeGrafter"/>
</dbReference>
<dbReference type="FunFam" id="3.40.50.10190:FF:000090">
    <property type="entry name" value="BRCA1 C Terminus domain containing protein expressed"/>
    <property type="match status" value="1"/>
</dbReference>
<dbReference type="SMART" id="SM00292">
    <property type="entry name" value="BRCT"/>
    <property type="match status" value="2"/>
</dbReference>
<dbReference type="PANTHER" id="PTHR15321:SF3">
    <property type="entry name" value="TP53-BINDING PROTEIN 1"/>
    <property type="match status" value="1"/>
</dbReference>
<name>A0A8T0N9N0_PANVG</name>
<reference evidence="3" key="1">
    <citation type="submission" date="2020-05" db="EMBL/GenBank/DDBJ databases">
        <title>WGS assembly of Panicum virgatum.</title>
        <authorList>
            <person name="Lovell J.T."/>
            <person name="Jenkins J."/>
            <person name="Shu S."/>
            <person name="Juenger T.E."/>
            <person name="Schmutz J."/>
        </authorList>
    </citation>
    <scope>NUCLEOTIDE SEQUENCE</scope>
    <source>
        <strain evidence="3">AP13</strain>
    </source>
</reference>
<dbReference type="Gene3D" id="3.40.50.10190">
    <property type="entry name" value="BRCT domain"/>
    <property type="match status" value="2"/>
</dbReference>
<dbReference type="InterPro" id="IPR001357">
    <property type="entry name" value="BRCT_dom"/>
</dbReference>
<dbReference type="Proteomes" id="UP000823388">
    <property type="component" value="Chromosome 9K"/>
</dbReference>
<feature type="compositionally biased region" description="Basic residues" evidence="1">
    <location>
        <begin position="689"/>
        <end position="705"/>
    </location>
</feature>
<evidence type="ECO:0000259" key="2">
    <source>
        <dbReference type="PROSITE" id="PS50172"/>
    </source>
</evidence>
<organism evidence="3 4">
    <name type="scientific">Panicum virgatum</name>
    <name type="common">Blackwell switchgrass</name>
    <dbReference type="NCBI Taxonomy" id="38727"/>
    <lineage>
        <taxon>Eukaryota</taxon>
        <taxon>Viridiplantae</taxon>
        <taxon>Streptophyta</taxon>
        <taxon>Embryophyta</taxon>
        <taxon>Tracheophyta</taxon>
        <taxon>Spermatophyta</taxon>
        <taxon>Magnoliopsida</taxon>
        <taxon>Liliopsida</taxon>
        <taxon>Poales</taxon>
        <taxon>Poaceae</taxon>
        <taxon>PACMAD clade</taxon>
        <taxon>Panicoideae</taxon>
        <taxon>Panicodae</taxon>
        <taxon>Paniceae</taxon>
        <taxon>Panicinae</taxon>
        <taxon>Panicum</taxon>
        <taxon>Panicum sect. Hiantes</taxon>
    </lineage>
</organism>
<dbReference type="OrthoDB" id="646980at2759"/>
<dbReference type="GO" id="GO:0005634">
    <property type="term" value="C:nucleus"/>
    <property type="evidence" value="ECO:0007669"/>
    <property type="project" value="TreeGrafter"/>
</dbReference>
<evidence type="ECO:0000313" key="4">
    <source>
        <dbReference type="Proteomes" id="UP000823388"/>
    </source>
</evidence>
<feature type="domain" description="BRCT" evidence="2">
    <location>
        <begin position="724"/>
        <end position="826"/>
    </location>
</feature>
<evidence type="ECO:0000256" key="1">
    <source>
        <dbReference type="SAM" id="MobiDB-lite"/>
    </source>
</evidence>
<dbReference type="FunFam" id="3.40.50.10190:FF:000081">
    <property type="entry name" value="BRCA1 C Terminus domain containing protein expressed"/>
    <property type="match status" value="1"/>
</dbReference>